<dbReference type="InterPro" id="IPR050696">
    <property type="entry name" value="FtsA/MreB"/>
</dbReference>
<sequence length="364" mass="40726">MSIFSFFERFIPPPEYMLMPSIGVDISDTSLKYIEFGSSTDNGIQNKLTAWGEITIPNGVLERGMVLDQKKLVMVLRELKQRTKAEYIRVSLPEERAYLFETEIKHSTLEKEVRGILEFRLEENVPIPAREAFFDYDILEGETTDNTLRVVVAAYARETILNYYDACVEAELTPVSFEVEAQAMARAVLPTDSRGSHLLVDFGKTRTGVGIVHDGVLMYTSTIDFGGNELSVALRKELGNLSETELTKIKNVSGLIKGVSDSRCYESLISTVSVIKDELSNRIQYWHACDYKQSDRRIKSIVLCGGSSNLNGLPEYLTESLGISTSRANVWQNAFTTEAFIPPIDLLHSYGYATAVGLALKRTV</sequence>
<protein>
    <recommendedName>
        <fullName evidence="3">SHS2 domain-containing protein</fullName>
    </recommendedName>
</protein>
<proteinExistence type="predicted"/>
<dbReference type="InterPro" id="IPR043129">
    <property type="entry name" value="ATPase_NBD"/>
</dbReference>
<gene>
    <name evidence="1" type="ORF">A2592_00550</name>
</gene>
<dbReference type="EMBL" id="MFMT01000005">
    <property type="protein sequence ID" value="OGG89176.1"/>
    <property type="molecule type" value="Genomic_DNA"/>
</dbReference>
<evidence type="ECO:0000313" key="1">
    <source>
        <dbReference type="EMBL" id="OGG89176.1"/>
    </source>
</evidence>
<dbReference type="Pfam" id="PF11104">
    <property type="entry name" value="PilM_2"/>
    <property type="match status" value="1"/>
</dbReference>
<dbReference type="InterPro" id="IPR005883">
    <property type="entry name" value="PilM"/>
</dbReference>
<dbReference type="AlphaFoldDB" id="A0A1F6FTI9"/>
<dbReference type="Proteomes" id="UP000179230">
    <property type="component" value="Unassembled WGS sequence"/>
</dbReference>
<evidence type="ECO:0008006" key="3">
    <source>
        <dbReference type="Google" id="ProtNLM"/>
    </source>
</evidence>
<dbReference type="PANTHER" id="PTHR32432:SF3">
    <property type="entry name" value="ETHANOLAMINE UTILIZATION PROTEIN EUTJ"/>
    <property type="match status" value="1"/>
</dbReference>
<accession>A0A1F6FTI9</accession>
<comment type="caution">
    <text evidence="1">The sequence shown here is derived from an EMBL/GenBank/DDBJ whole genome shotgun (WGS) entry which is preliminary data.</text>
</comment>
<dbReference type="Gene3D" id="3.30.420.40">
    <property type="match status" value="2"/>
</dbReference>
<dbReference type="CDD" id="cd24049">
    <property type="entry name" value="ASKHA_NBD_PilM"/>
    <property type="match status" value="1"/>
</dbReference>
<name>A0A1F6FTI9_9BACT</name>
<dbReference type="Gene3D" id="3.30.1490.300">
    <property type="match status" value="1"/>
</dbReference>
<organism evidence="1 2">
    <name type="scientific">Candidatus Kaiserbacteria bacterium RIFOXYD1_FULL_42_15</name>
    <dbReference type="NCBI Taxonomy" id="1798532"/>
    <lineage>
        <taxon>Bacteria</taxon>
        <taxon>Candidatus Kaiseribacteriota</taxon>
    </lineage>
</organism>
<dbReference type="PANTHER" id="PTHR32432">
    <property type="entry name" value="CELL DIVISION PROTEIN FTSA-RELATED"/>
    <property type="match status" value="1"/>
</dbReference>
<reference evidence="1 2" key="1">
    <citation type="journal article" date="2016" name="Nat. Commun.">
        <title>Thousands of microbial genomes shed light on interconnected biogeochemical processes in an aquifer system.</title>
        <authorList>
            <person name="Anantharaman K."/>
            <person name="Brown C.T."/>
            <person name="Hug L.A."/>
            <person name="Sharon I."/>
            <person name="Castelle C.J."/>
            <person name="Probst A.J."/>
            <person name="Thomas B.C."/>
            <person name="Singh A."/>
            <person name="Wilkins M.J."/>
            <person name="Karaoz U."/>
            <person name="Brodie E.L."/>
            <person name="Williams K.H."/>
            <person name="Hubbard S.S."/>
            <person name="Banfield J.F."/>
        </authorList>
    </citation>
    <scope>NUCLEOTIDE SEQUENCE [LARGE SCALE GENOMIC DNA]</scope>
</reference>
<dbReference type="SUPFAM" id="SSF53067">
    <property type="entry name" value="Actin-like ATPase domain"/>
    <property type="match status" value="2"/>
</dbReference>
<evidence type="ECO:0000313" key="2">
    <source>
        <dbReference type="Proteomes" id="UP000179230"/>
    </source>
</evidence>